<feature type="region of interest" description="Disordered" evidence="1">
    <location>
        <begin position="286"/>
        <end position="336"/>
    </location>
</feature>
<evidence type="ECO:0000313" key="4">
    <source>
        <dbReference type="Proteomes" id="UP000218399"/>
    </source>
</evidence>
<sequence length="498" mass="53885">MARRHMEVGDVVVVDNERIHALGVVEKISGDPDLTGGLGNADTGNWAYLIRVVLGRKRADGSSLPSGDEVWLEDDPWQVHIDGEDGFTLPESFLGENVVDALGRSGVTRKALSDEQVATAHARRRRKRVASIVIAIICVIAVVSGAMALVRHHRQQVAMQRQQEAAQRQRERMQDLIDSTDSYVVELIRNCGDLPTIDAAYGTEYATVTFPADAVDWNTLGCMVTSMGEEDTGANRYALWTGLIGSVSTMLATRADLKSASWRTVMDVEARCATGMDGGFFCDVRSGDESYGEDDSNDTPSEDGSASSEPSSSPADTTTGGAQQAAGEFNPDNVRGRWCRKDGTTCVIITPQTEGKATPLVLDTSQMGEENPLPSGQTTTLMGYNYQSQPSASDTEQQLRMITQYSYRIDCSMYGDEPCDGTTLHMADMAVGGTPGTGVKFEQNPLAVTRVGPTNELPIQGLDESNPPEHVAYLIIQPYGQTPDNSVSDDTVFYSRLT</sequence>
<evidence type="ECO:0000256" key="2">
    <source>
        <dbReference type="SAM" id="Phobius"/>
    </source>
</evidence>
<dbReference type="EMBL" id="MVOH01000014">
    <property type="protein sequence ID" value="PAU67477.1"/>
    <property type="molecule type" value="Genomic_DNA"/>
</dbReference>
<keyword evidence="2" id="KW-1133">Transmembrane helix</keyword>
<protein>
    <submittedName>
        <fullName evidence="3">Uncharacterized protein</fullName>
    </submittedName>
</protein>
<accession>A0A2A2EET2</accession>
<dbReference type="Proteomes" id="UP000218399">
    <property type="component" value="Unassembled WGS sequence"/>
</dbReference>
<gene>
    <name evidence="3" type="ORF">B1526_1200</name>
</gene>
<organism evidence="3 4">
    <name type="scientific">Bifidobacterium criceti</name>
    <dbReference type="NCBI Taxonomy" id="1960969"/>
    <lineage>
        <taxon>Bacteria</taxon>
        <taxon>Bacillati</taxon>
        <taxon>Actinomycetota</taxon>
        <taxon>Actinomycetes</taxon>
        <taxon>Bifidobacteriales</taxon>
        <taxon>Bifidobacteriaceae</taxon>
        <taxon>Bifidobacterium</taxon>
    </lineage>
</organism>
<comment type="caution">
    <text evidence="3">The sequence shown here is derived from an EMBL/GenBank/DDBJ whole genome shotgun (WGS) entry which is preliminary data.</text>
</comment>
<keyword evidence="2" id="KW-0472">Membrane</keyword>
<reference evidence="3 4" key="1">
    <citation type="journal article" date="2017" name="ISME J.">
        <title>Unveiling bifidobacterial biogeography across the mammalian branch of the tree of life.</title>
        <authorList>
            <person name="Milani C."/>
            <person name="Mangifesta M."/>
            <person name="Mancabelli L."/>
            <person name="Lugli G.A."/>
            <person name="James K."/>
            <person name="Duranti S."/>
            <person name="Turroni F."/>
            <person name="Ferrario C."/>
            <person name="Ossiprandi M.C."/>
            <person name="van Sinderen D."/>
            <person name="Ventura M."/>
        </authorList>
    </citation>
    <scope>NUCLEOTIDE SEQUENCE [LARGE SCALE GENOMIC DNA]</scope>
    <source>
        <strain evidence="4">Ham19E</strain>
    </source>
</reference>
<keyword evidence="4" id="KW-1185">Reference proteome</keyword>
<dbReference type="AlphaFoldDB" id="A0A2A2EET2"/>
<proteinExistence type="predicted"/>
<feature type="compositionally biased region" description="Low complexity" evidence="1">
    <location>
        <begin position="302"/>
        <end position="327"/>
    </location>
</feature>
<name>A0A2A2EET2_9BIFI</name>
<keyword evidence="2" id="KW-0812">Transmembrane</keyword>
<feature type="compositionally biased region" description="Acidic residues" evidence="1">
    <location>
        <begin position="290"/>
        <end position="301"/>
    </location>
</feature>
<evidence type="ECO:0000256" key="1">
    <source>
        <dbReference type="SAM" id="MobiDB-lite"/>
    </source>
</evidence>
<feature type="transmembrane region" description="Helical" evidence="2">
    <location>
        <begin position="129"/>
        <end position="150"/>
    </location>
</feature>
<evidence type="ECO:0000313" key="3">
    <source>
        <dbReference type="EMBL" id="PAU67477.1"/>
    </source>
</evidence>